<dbReference type="Gene3D" id="1.10.800.10">
    <property type="entry name" value="Aromatic amino acid hydroxylase"/>
    <property type="match status" value="1"/>
</dbReference>
<evidence type="ECO:0000256" key="12">
    <source>
        <dbReference type="PIRSR" id="PIRSR000336-1"/>
    </source>
</evidence>
<proteinExistence type="inferred from homology"/>
<evidence type="ECO:0000256" key="1">
    <source>
        <dbReference type="ARBA" id="ARBA00001060"/>
    </source>
</evidence>
<sequence length="467" mass="53108">MVVDAETRFRKRLSSLNLDDVKKSGRTDSIHPGLGGGPVALEDGRVCLLFAMRESVGALKRALAIFEKHGISLSHIESRPSKRDKSYDFLVETANKDQNLEACCEELKLHTTRFQITAHRHQEGIEDQIPWFPLKISDLDHFANRVLSYGRELDSEHPGFTDEAYRKRRSYFADNAFNYKHGQSIPTVEYTPEEIATWGQVYRSLTSLYPTHACREFNYIFPLLQENCGYREDNIPQLQDVSNFLKDCTGFTLRPVAGLLSSRDFLAGLAFRVFHSTQYVRHPSVPSYTPEPDVCHELLGHAPLFADPAFAQFSQEIGLASLGAPDDYIKKLATCYWFTVEFGICMQEGEHKAYGAGLLSSYAELEYCLSGKPELEAFEPEITGVTEYPITAYQPKYFVAQSFESSMHKVMHFAKTIPRPFTVRYNPYTQSIDLINSSNQIKGILRDLNYEIKTLMDAVDVVNKLRD</sequence>
<dbReference type="NCBIfam" id="TIGR01268">
    <property type="entry name" value="Phe4hydrox_tetr"/>
    <property type="match status" value="1"/>
</dbReference>
<dbReference type="EC" id="1.14.16.1" evidence="5"/>
<evidence type="ECO:0000313" key="14">
    <source>
        <dbReference type="EMBL" id="CAD7230193.1"/>
    </source>
</evidence>
<dbReference type="InterPro" id="IPR036329">
    <property type="entry name" value="Aro-AA_hydroxylase_C_sf"/>
</dbReference>
<dbReference type="GO" id="GO:0048066">
    <property type="term" value="P:developmental pigmentation"/>
    <property type="evidence" value="ECO:0007669"/>
    <property type="project" value="UniProtKB-ARBA"/>
</dbReference>
<dbReference type="PROSITE" id="PS51410">
    <property type="entry name" value="BH4_AAA_HYDROXYL_2"/>
    <property type="match status" value="1"/>
</dbReference>
<evidence type="ECO:0000256" key="7">
    <source>
        <dbReference type="ARBA" id="ARBA00023002"/>
    </source>
</evidence>
<dbReference type="InterPro" id="IPR019774">
    <property type="entry name" value="Aromatic-AA_hydroxylase_C"/>
</dbReference>
<dbReference type="GO" id="GO:0006559">
    <property type="term" value="P:L-phenylalanine catabolic process"/>
    <property type="evidence" value="ECO:0007669"/>
    <property type="project" value="UniProtKB-UniPathway"/>
</dbReference>
<evidence type="ECO:0000256" key="5">
    <source>
        <dbReference type="ARBA" id="ARBA00011995"/>
    </source>
</evidence>
<dbReference type="GO" id="GO:0042416">
    <property type="term" value="P:dopamine biosynthetic process"/>
    <property type="evidence" value="ECO:0007669"/>
    <property type="project" value="UniProtKB-ARBA"/>
</dbReference>
<comment type="pathway">
    <text evidence="3">Amino-acid degradation; L-phenylalanine degradation; acetoacetate and fumarate from L-phenylalanine: step 1/6.</text>
</comment>
<dbReference type="PANTHER" id="PTHR11473">
    <property type="entry name" value="AROMATIC AMINO ACID HYDROXYLASE"/>
    <property type="match status" value="1"/>
</dbReference>
<dbReference type="InterPro" id="IPR036951">
    <property type="entry name" value="ArAA_hydroxylase_sf"/>
</dbReference>
<dbReference type="InterPro" id="IPR041912">
    <property type="entry name" value="Euk_PheOH_cat"/>
</dbReference>
<dbReference type="PANTHER" id="PTHR11473:SF24">
    <property type="entry name" value="PHENYLALANINE-4-HYDROXYLASE"/>
    <property type="match status" value="1"/>
</dbReference>
<dbReference type="GO" id="GO:0005506">
    <property type="term" value="F:iron ion binding"/>
    <property type="evidence" value="ECO:0007669"/>
    <property type="project" value="InterPro"/>
</dbReference>
<dbReference type="InterPro" id="IPR005961">
    <property type="entry name" value="Phe-4-hydroxylase_tetra"/>
</dbReference>
<keyword evidence="8 12" id="KW-0408">Iron</keyword>
<comment type="similarity">
    <text evidence="4">Belongs to the biopterin-dependent aromatic amino acid hydroxylase family.</text>
</comment>
<dbReference type="PROSITE" id="PS51671">
    <property type="entry name" value="ACT"/>
    <property type="match status" value="1"/>
</dbReference>
<dbReference type="SUPFAM" id="SSF55021">
    <property type="entry name" value="ACT-like"/>
    <property type="match status" value="1"/>
</dbReference>
<evidence type="ECO:0000256" key="2">
    <source>
        <dbReference type="ARBA" id="ARBA00001954"/>
    </source>
</evidence>
<evidence type="ECO:0000256" key="8">
    <source>
        <dbReference type="ARBA" id="ARBA00023004"/>
    </source>
</evidence>
<reference evidence="14" key="1">
    <citation type="submission" date="2020-11" db="EMBL/GenBank/DDBJ databases">
        <authorList>
            <person name="Tran Van P."/>
        </authorList>
    </citation>
    <scope>NUCLEOTIDE SEQUENCE</scope>
</reference>
<feature type="binding site" evidence="12">
    <location>
        <position position="301"/>
    </location>
    <ligand>
        <name>Fe cation</name>
        <dbReference type="ChEBI" id="CHEBI:24875"/>
    </ligand>
</feature>
<protein>
    <recommendedName>
        <fullName evidence="5">phenylalanine 4-monooxygenase</fullName>
        <ecNumber evidence="5">1.14.16.1</ecNumber>
    </recommendedName>
    <alternativeName>
        <fullName evidence="11">Phe-4-monooxygenase</fullName>
    </alternativeName>
</protein>
<dbReference type="EMBL" id="OB662525">
    <property type="protein sequence ID" value="CAD7230193.1"/>
    <property type="molecule type" value="Genomic_DNA"/>
</dbReference>
<feature type="binding site" evidence="12">
    <location>
        <position position="341"/>
    </location>
    <ligand>
        <name>Fe cation</name>
        <dbReference type="ChEBI" id="CHEBI:24875"/>
    </ligand>
</feature>
<gene>
    <name evidence="14" type="ORF">CTOB1V02_LOCUS8055</name>
</gene>
<evidence type="ECO:0000256" key="6">
    <source>
        <dbReference type="ARBA" id="ARBA00022723"/>
    </source>
</evidence>
<dbReference type="UniPathway" id="UPA00139">
    <property type="reaction ID" value="UER00337"/>
</dbReference>
<accession>A0A7R8WJL7</accession>
<dbReference type="InterPro" id="IPR045865">
    <property type="entry name" value="ACT-like_dom_sf"/>
</dbReference>
<dbReference type="AlphaFoldDB" id="A0A7R8WJL7"/>
<evidence type="ECO:0000256" key="3">
    <source>
        <dbReference type="ARBA" id="ARBA00005088"/>
    </source>
</evidence>
<evidence type="ECO:0000256" key="10">
    <source>
        <dbReference type="ARBA" id="ARBA00023232"/>
    </source>
</evidence>
<dbReference type="SUPFAM" id="SSF56534">
    <property type="entry name" value="Aromatic aminoacid monoxygenases, catalytic and oligomerization domains"/>
    <property type="match status" value="1"/>
</dbReference>
<dbReference type="CDD" id="cd03347">
    <property type="entry name" value="eu_PheOH"/>
    <property type="match status" value="1"/>
</dbReference>
<dbReference type="OrthoDB" id="983542at2759"/>
<evidence type="ECO:0000256" key="9">
    <source>
        <dbReference type="ARBA" id="ARBA00023033"/>
    </source>
</evidence>
<evidence type="ECO:0000256" key="4">
    <source>
        <dbReference type="ARBA" id="ARBA00009712"/>
    </source>
</evidence>
<dbReference type="FunFam" id="1.10.800.10:FF:000004">
    <property type="entry name" value="Tyrosine 3-monooxygenase"/>
    <property type="match status" value="1"/>
</dbReference>
<dbReference type="InterPro" id="IPR002912">
    <property type="entry name" value="ACT_dom"/>
</dbReference>
<keyword evidence="7" id="KW-0560">Oxidoreductase</keyword>
<organism evidence="14">
    <name type="scientific">Cyprideis torosa</name>
    <dbReference type="NCBI Taxonomy" id="163714"/>
    <lineage>
        <taxon>Eukaryota</taxon>
        <taxon>Metazoa</taxon>
        <taxon>Ecdysozoa</taxon>
        <taxon>Arthropoda</taxon>
        <taxon>Crustacea</taxon>
        <taxon>Oligostraca</taxon>
        <taxon>Ostracoda</taxon>
        <taxon>Podocopa</taxon>
        <taxon>Podocopida</taxon>
        <taxon>Cytherocopina</taxon>
        <taxon>Cytheroidea</taxon>
        <taxon>Cytherideidae</taxon>
        <taxon>Cyprideis</taxon>
    </lineage>
</organism>
<evidence type="ECO:0000256" key="13">
    <source>
        <dbReference type="PIRSR" id="PIRSR601273-2"/>
    </source>
</evidence>
<dbReference type="GO" id="GO:0004505">
    <property type="term" value="F:phenylalanine 4-monooxygenase activity"/>
    <property type="evidence" value="ECO:0007669"/>
    <property type="project" value="UniProtKB-EC"/>
</dbReference>
<keyword evidence="10" id="KW-0585">Phenylalanine catabolism</keyword>
<feature type="binding site" evidence="12">
    <location>
        <position position="296"/>
    </location>
    <ligand>
        <name>Fe cation</name>
        <dbReference type="ChEBI" id="CHEBI:24875"/>
    </ligand>
</feature>
<comment type="catalytic activity">
    <reaction evidence="1">
        <text>(6R)-L-erythro-5,6,7,8-tetrahydrobiopterin + L-phenylalanine + O2 = (4aS,6R)-4a-hydroxy-L-erythro-5,6,7,8-tetrahydrobiopterin + L-tyrosine</text>
        <dbReference type="Rhea" id="RHEA:20273"/>
        <dbReference type="ChEBI" id="CHEBI:15379"/>
        <dbReference type="ChEBI" id="CHEBI:15642"/>
        <dbReference type="ChEBI" id="CHEBI:58095"/>
        <dbReference type="ChEBI" id="CHEBI:58315"/>
        <dbReference type="ChEBI" id="CHEBI:59560"/>
        <dbReference type="EC" id="1.14.16.1"/>
    </reaction>
</comment>
<keyword evidence="6 12" id="KW-0479">Metal-binding</keyword>
<keyword evidence="9" id="KW-0503">Monooxygenase</keyword>
<dbReference type="InterPro" id="IPR001273">
    <property type="entry name" value="ArAA_hydroxylase"/>
</dbReference>
<dbReference type="InterPro" id="IPR019773">
    <property type="entry name" value="Tyrosine_3-monooxygenase-like"/>
</dbReference>
<evidence type="ECO:0000256" key="11">
    <source>
        <dbReference type="ARBA" id="ARBA00029922"/>
    </source>
</evidence>
<dbReference type="PIRSF" id="PIRSF000336">
    <property type="entry name" value="TH"/>
    <property type="match status" value="1"/>
</dbReference>
<name>A0A7R8WJL7_9CRUS</name>
<dbReference type="PRINTS" id="PR00372">
    <property type="entry name" value="FYWHYDRXLASE"/>
</dbReference>
<comment type="cofactor">
    <cofactor evidence="2 13">
        <name>Fe(2+)</name>
        <dbReference type="ChEBI" id="CHEBI:29033"/>
    </cofactor>
</comment>
<dbReference type="Pfam" id="PF00351">
    <property type="entry name" value="Biopterin_H"/>
    <property type="match status" value="1"/>
</dbReference>